<name>A0A2P5EU91_TREOI</name>
<organism evidence="1 2">
    <name type="scientific">Trema orientale</name>
    <name type="common">Charcoal tree</name>
    <name type="synonym">Celtis orientalis</name>
    <dbReference type="NCBI Taxonomy" id="63057"/>
    <lineage>
        <taxon>Eukaryota</taxon>
        <taxon>Viridiplantae</taxon>
        <taxon>Streptophyta</taxon>
        <taxon>Embryophyta</taxon>
        <taxon>Tracheophyta</taxon>
        <taxon>Spermatophyta</taxon>
        <taxon>Magnoliopsida</taxon>
        <taxon>eudicotyledons</taxon>
        <taxon>Gunneridae</taxon>
        <taxon>Pentapetalae</taxon>
        <taxon>rosids</taxon>
        <taxon>fabids</taxon>
        <taxon>Rosales</taxon>
        <taxon>Cannabaceae</taxon>
        <taxon>Trema</taxon>
    </lineage>
</organism>
<comment type="caution">
    <text evidence="1">The sequence shown here is derived from an EMBL/GenBank/DDBJ whole genome shotgun (WGS) entry which is preliminary data.</text>
</comment>
<dbReference type="AlphaFoldDB" id="A0A2P5EU91"/>
<gene>
    <name evidence="1" type="ORF">TorRG33x02_149670</name>
</gene>
<proteinExistence type="predicted"/>
<dbReference type="InParanoid" id="A0A2P5EU91"/>
<dbReference type="Proteomes" id="UP000237000">
    <property type="component" value="Unassembled WGS sequence"/>
</dbReference>
<dbReference type="EMBL" id="JXTC01000097">
    <property type="protein sequence ID" value="PON89104.1"/>
    <property type="molecule type" value="Genomic_DNA"/>
</dbReference>
<accession>A0A2P5EU91</accession>
<protein>
    <submittedName>
        <fullName evidence="1">Uncharacterized protein</fullName>
    </submittedName>
</protein>
<evidence type="ECO:0000313" key="2">
    <source>
        <dbReference type="Proteomes" id="UP000237000"/>
    </source>
</evidence>
<evidence type="ECO:0000313" key="1">
    <source>
        <dbReference type="EMBL" id="PON89104.1"/>
    </source>
</evidence>
<keyword evidence="2" id="KW-1185">Reference proteome</keyword>
<sequence>MAQEFLPWLLCHIISSASHFLPTPTEVLRNTVESASSISPPSLSRSLTLARGSLALSPHIGSAGSGSFVRFFYGYD</sequence>
<reference evidence="2" key="1">
    <citation type="submission" date="2016-06" db="EMBL/GenBank/DDBJ databases">
        <title>Parallel loss of symbiosis genes in relatives of nitrogen-fixing non-legume Parasponia.</title>
        <authorList>
            <person name="Van Velzen R."/>
            <person name="Holmer R."/>
            <person name="Bu F."/>
            <person name="Rutten L."/>
            <person name="Van Zeijl A."/>
            <person name="Liu W."/>
            <person name="Santuari L."/>
            <person name="Cao Q."/>
            <person name="Sharma T."/>
            <person name="Shen D."/>
            <person name="Roswanjaya Y."/>
            <person name="Wardhani T."/>
            <person name="Kalhor M.S."/>
            <person name="Jansen J."/>
            <person name="Van den Hoogen J."/>
            <person name="Gungor B."/>
            <person name="Hartog M."/>
            <person name="Hontelez J."/>
            <person name="Verver J."/>
            <person name="Yang W.-C."/>
            <person name="Schijlen E."/>
            <person name="Repin R."/>
            <person name="Schilthuizen M."/>
            <person name="Schranz E."/>
            <person name="Heidstra R."/>
            <person name="Miyata K."/>
            <person name="Fedorova E."/>
            <person name="Kohlen W."/>
            <person name="Bisseling T."/>
            <person name="Smit S."/>
            <person name="Geurts R."/>
        </authorList>
    </citation>
    <scope>NUCLEOTIDE SEQUENCE [LARGE SCALE GENOMIC DNA]</scope>
    <source>
        <strain evidence="2">cv. RG33-2</strain>
    </source>
</reference>